<accession>A0ABT9JXP0</accession>
<reference evidence="2" key="1">
    <citation type="journal article" date="2019" name="Int. J. Syst. Evol. Microbiol.">
        <title>The Global Catalogue of Microorganisms (GCM) 10K type strain sequencing project: providing services to taxonomists for standard genome sequencing and annotation.</title>
        <authorList>
            <consortium name="The Broad Institute Genomics Platform"/>
            <consortium name="The Broad Institute Genome Sequencing Center for Infectious Disease"/>
            <person name="Wu L."/>
            <person name="Ma J."/>
        </authorList>
    </citation>
    <scope>NUCLEOTIDE SEQUENCE [LARGE SCALE GENOMIC DNA]</scope>
    <source>
        <strain evidence="2">VKM B-3159</strain>
    </source>
</reference>
<evidence type="ECO:0000313" key="1">
    <source>
        <dbReference type="EMBL" id="MDP8568705.1"/>
    </source>
</evidence>
<proteinExistence type="predicted"/>
<dbReference type="Proteomes" id="UP001225906">
    <property type="component" value="Unassembled WGS sequence"/>
</dbReference>
<dbReference type="RefSeq" id="WP_306390449.1">
    <property type="nucleotide sequence ID" value="NZ_JAVCAP010000031.1"/>
</dbReference>
<name>A0ABT9JXP0_9PROT</name>
<gene>
    <name evidence="1" type="ORF">Q9291_12675</name>
</gene>
<sequence length="225" mass="24622">MLAVRDVAPPTPPHGLTAHPHFNPLALLPIFEEAQQVCMVPRTPDPAIHHYLAQSAHKMVPGYRMVLNTRQAIQPQLASQLALVVGHGKEALLADMAHIATVYADLLDCPHIGLRLEVLSQAMCPKFHIDRTGIRLLCTYLGPGTEWLDEAYCNRNAFATPNSTLEAFHQALIVHPQGICQASEQALVLLKGSLWQGNQHAGAVHRSPQIETGSTRVVLALDAIW</sequence>
<evidence type="ECO:0000313" key="2">
    <source>
        <dbReference type="Proteomes" id="UP001225906"/>
    </source>
</evidence>
<protein>
    <submittedName>
        <fullName evidence="1">DUF1826 domain-containing protein</fullName>
    </submittedName>
</protein>
<keyword evidence="2" id="KW-1185">Reference proteome</keyword>
<organism evidence="1 2">
    <name type="scientific">Methylophilus aquaticus</name>
    <dbReference type="NCBI Taxonomy" id="1971610"/>
    <lineage>
        <taxon>Bacteria</taxon>
        <taxon>Pseudomonadati</taxon>
        <taxon>Pseudomonadota</taxon>
        <taxon>Betaproteobacteria</taxon>
        <taxon>Nitrosomonadales</taxon>
        <taxon>Methylophilaceae</taxon>
        <taxon>Methylophilus</taxon>
    </lineage>
</organism>
<dbReference type="EMBL" id="JAVCAP010000031">
    <property type="protein sequence ID" value="MDP8568705.1"/>
    <property type="molecule type" value="Genomic_DNA"/>
</dbReference>
<comment type="caution">
    <text evidence="1">The sequence shown here is derived from an EMBL/GenBank/DDBJ whole genome shotgun (WGS) entry which is preliminary data.</text>
</comment>
<dbReference type="Pfam" id="PF08856">
    <property type="entry name" value="DUF1826"/>
    <property type="match status" value="1"/>
</dbReference>
<dbReference type="InterPro" id="IPR014955">
    <property type="entry name" value="DUF1826"/>
</dbReference>